<organism evidence="1">
    <name type="scientific">Candidatus Kentrum sp. DK</name>
    <dbReference type="NCBI Taxonomy" id="2126562"/>
    <lineage>
        <taxon>Bacteria</taxon>
        <taxon>Pseudomonadati</taxon>
        <taxon>Pseudomonadota</taxon>
        <taxon>Gammaproteobacteria</taxon>
        <taxon>Candidatus Kentrum</taxon>
    </lineage>
</organism>
<name>A0A450RVV6_9GAMM</name>
<reference evidence="1" key="1">
    <citation type="submission" date="2019-02" db="EMBL/GenBank/DDBJ databases">
        <authorList>
            <person name="Gruber-Vodicka R. H."/>
            <person name="Seah K. B. B."/>
        </authorList>
    </citation>
    <scope>NUCLEOTIDE SEQUENCE</scope>
    <source>
        <strain evidence="1">BECK_DK47</strain>
    </source>
</reference>
<gene>
    <name evidence="1" type="ORF">BECKDK2373B_GA0170837_10056</name>
</gene>
<protein>
    <submittedName>
        <fullName evidence="1">Uncharacterized protein</fullName>
    </submittedName>
</protein>
<evidence type="ECO:0000313" key="1">
    <source>
        <dbReference type="EMBL" id="VFJ43262.1"/>
    </source>
</evidence>
<dbReference type="AlphaFoldDB" id="A0A450RVV6"/>
<proteinExistence type="predicted"/>
<sequence>MLSLYRYMSTGWTFKNLFVFLGFSFIILLSPAIASQPVVGSNSQCQDKQYANRCPETCAARCDNAESSADIAACIDVLRVVRGGARDHLSCRVSESAHSTETIPLDELRVRCATSDFARDCPETCDRLCTQNELDENQLKSCQNILKALTEGVKDRGSCRRQVSNYDSCKKKVATFFKDFEAPPPPEGPLETVYESRPDCATPLKKLLANFICLRDEAGNISDGLKELEDEELSGIDDIDTLCSLKKNDLRYFTGLSERLIEQGDKLKKEFKDLEGCRVNLIEWSEQLKAACSNSDLANCITIVDNLARARQPMMEKVGRLSSGMEQTLNKVEHELDNVRFFQSAALDCPPPGSGEEELTLDQILGSP</sequence>
<dbReference type="EMBL" id="CAADEX010000005">
    <property type="protein sequence ID" value="VFJ43262.1"/>
    <property type="molecule type" value="Genomic_DNA"/>
</dbReference>
<accession>A0A450RVV6</accession>